<dbReference type="EMBL" id="UWPJ01000020">
    <property type="protein sequence ID" value="VCU70544.1"/>
    <property type="molecule type" value="Genomic_DNA"/>
</dbReference>
<dbReference type="PANTHER" id="PTHR47505">
    <property type="entry name" value="DNA UTILIZATION PROTEIN YHGH"/>
    <property type="match status" value="1"/>
</dbReference>
<dbReference type="AlphaFoldDB" id="A0A3P4B2N5"/>
<dbReference type="InterPro" id="IPR000836">
    <property type="entry name" value="PRTase_dom"/>
</dbReference>
<dbReference type="SUPFAM" id="SSF53271">
    <property type="entry name" value="PRTase-like"/>
    <property type="match status" value="1"/>
</dbReference>
<dbReference type="InterPro" id="IPR029057">
    <property type="entry name" value="PRTase-like"/>
</dbReference>
<evidence type="ECO:0000256" key="1">
    <source>
        <dbReference type="ARBA" id="ARBA00008007"/>
    </source>
</evidence>
<dbReference type="InterPro" id="IPR051910">
    <property type="entry name" value="ComF/GntX_DNA_util-trans"/>
</dbReference>
<sequence length="273" mass="28701">MPAKPHPAALFRHLARWHAGAARLRALVPSDCPVCAGRARGGGLCDPCEAALCGAARASGGSGLPWRCPRCALPLPEHDACCPDCADRVPAFDRTIIAFDYTPPADLLVLQLKNGLRYGRAGLLGNLLAESVLEHAQPLDLETVLVPVPASAASLRRRGFNPAAEIAQALGRDLGLPVRHGLLERTREQAKQSGLGRQDRRASAHGLYLCRRPLAGMAVGLVDDVMTTGSTLHEAAAALRAAGARHVSALAVARTPGQARTPSGRPMQAECRG</sequence>
<name>A0A3P4B2N5_9BURK</name>
<evidence type="ECO:0000313" key="3">
    <source>
        <dbReference type="EMBL" id="VCU70544.1"/>
    </source>
</evidence>
<evidence type="ECO:0000313" key="4">
    <source>
        <dbReference type="Proteomes" id="UP000277294"/>
    </source>
</evidence>
<comment type="similarity">
    <text evidence="1">Belongs to the ComF/GntX family.</text>
</comment>
<dbReference type="OrthoDB" id="9793412at2"/>
<keyword evidence="4" id="KW-1185">Reference proteome</keyword>
<dbReference type="Pfam" id="PF00156">
    <property type="entry name" value="Pribosyltran"/>
    <property type="match status" value="1"/>
</dbReference>
<proteinExistence type="inferred from homology"/>
<feature type="domain" description="Phosphoribosyltransferase" evidence="2">
    <location>
        <begin position="156"/>
        <end position="259"/>
    </location>
</feature>
<dbReference type="Proteomes" id="UP000277294">
    <property type="component" value="Unassembled WGS sequence"/>
</dbReference>
<reference evidence="3 4" key="1">
    <citation type="submission" date="2018-10" db="EMBL/GenBank/DDBJ databases">
        <authorList>
            <person name="Criscuolo A."/>
        </authorList>
    </citation>
    <scope>NUCLEOTIDE SEQUENCE [LARGE SCALE GENOMIC DNA]</scope>
    <source>
        <strain evidence="3">DnA1</strain>
    </source>
</reference>
<dbReference type="CDD" id="cd06223">
    <property type="entry name" value="PRTases_typeI"/>
    <property type="match status" value="1"/>
</dbReference>
<dbReference type="Gene3D" id="3.40.50.2020">
    <property type="match status" value="1"/>
</dbReference>
<accession>A0A3P4B2N5</accession>
<organism evidence="3 4">
    <name type="scientific">Pigmentiphaga humi</name>
    <dbReference type="NCBI Taxonomy" id="2478468"/>
    <lineage>
        <taxon>Bacteria</taxon>
        <taxon>Pseudomonadati</taxon>
        <taxon>Pseudomonadota</taxon>
        <taxon>Betaproteobacteria</taxon>
        <taxon>Burkholderiales</taxon>
        <taxon>Alcaligenaceae</taxon>
        <taxon>Pigmentiphaga</taxon>
    </lineage>
</organism>
<dbReference type="RefSeq" id="WP_124080058.1">
    <property type="nucleotide sequence ID" value="NZ_UWPJ01000020.1"/>
</dbReference>
<protein>
    <submittedName>
        <fullName evidence="3">DNA utilization protein GntX</fullName>
    </submittedName>
</protein>
<dbReference type="PANTHER" id="PTHR47505:SF1">
    <property type="entry name" value="DNA UTILIZATION PROTEIN YHGH"/>
    <property type="match status" value="1"/>
</dbReference>
<evidence type="ECO:0000259" key="2">
    <source>
        <dbReference type="Pfam" id="PF00156"/>
    </source>
</evidence>
<gene>
    <name evidence="3" type="ORF">PIGHUM_02616</name>
</gene>